<reference evidence="2 3" key="1">
    <citation type="submission" date="2020-08" db="EMBL/GenBank/DDBJ databases">
        <title>Functional genomics of gut bacteria from endangered species of beetles.</title>
        <authorList>
            <person name="Carlos-Shanley C."/>
        </authorList>
    </citation>
    <scope>NUCLEOTIDE SEQUENCE [LARGE SCALE GENOMIC DNA]</scope>
    <source>
        <strain evidence="2 3">S00239</strain>
    </source>
</reference>
<dbReference type="Pfam" id="PF08895">
    <property type="entry name" value="DUF1840"/>
    <property type="match status" value="1"/>
</dbReference>
<proteinExistence type="predicted"/>
<comment type="caution">
    <text evidence="2">The sequence shown here is derived from an EMBL/GenBank/DDBJ whole genome shotgun (WGS) entry which is preliminary data.</text>
</comment>
<accession>A0A840L8H7</accession>
<dbReference type="InterPro" id="IPR014991">
    <property type="entry name" value="DUF1840"/>
</dbReference>
<gene>
    <name evidence="2" type="ORF">HNP55_001487</name>
</gene>
<dbReference type="EMBL" id="JACHLP010000002">
    <property type="protein sequence ID" value="MBB4842972.1"/>
    <property type="molecule type" value="Genomic_DNA"/>
</dbReference>
<dbReference type="RefSeq" id="WP_221439492.1">
    <property type="nucleotide sequence ID" value="NZ_JACHLP010000002.1"/>
</dbReference>
<dbReference type="AlphaFoldDB" id="A0A840L8H7"/>
<evidence type="ECO:0000256" key="1">
    <source>
        <dbReference type="SAM" id="Coils"/>
    </source>
</evidence>
<organism evidence="2 3">
    <name type="scientific">Roseateles oligotrophus</name>
    <dbReference type="NCBI Taxonomy" id="1769250"/>
    <lineage>
        <taxon>Bacteria</taxon>
        <taxon>Pseudomonadati</taxon>
        <taxon>Pseudomonadota</taxon>
        <taxon>Betaproteobacteria</taxon>
        <taxon>Burkholderiales</taxon>
        <taxon>Sphaerotilaceae</taxon>
        <taxon>Roseateles</taxon>
    </lineage>
</organism>
<keyword evidence="1" id="KW-0175">Coiled coil</keyword>
<sequence>MSEQEAAVIYKFKSKAAADVIMLGPQGEQILRLLGREPSAQGILLTDQLAAAIARLEQAVAEDEARFAQAVAEAEAAGEPLPRRAEVSLKQRAWPFVELLRYSLAAGQDVVWGV</sequence>
<dbReference type="Proteomes" id="UP000562027">
    <property type="component" value="Unassembled WGS sequence"/>
</dbReference>
<evidence type="ECO:0000313" key="3">
    <source>
        <dbReference type="Proteomes" id="UP000562027"/>
    </source>
</evidence>
<keyword evidence="3" id="KW-1185">Reference proteome</keyword>
<feature type="coiled-coil region" evidence="1">
    <location>
        <begin position="46"/>
        <end position="73"/>
    </location>
</feature>
<evidence type="ECO:0000313" key="2">
    <source>
        <dbReference type="EMBL" id="MBB4842972.1"/>
    </source>
</evidence>
<protein>
    <recommendedName>
        <fullName evidence="4">DUF1840 domain-containing protein</fullName>
    </recommendedName>
</protein>
<evidence type="ECO:0008006" key="4">
    <source>
        <dbReference type="Google" id="ProtNLM"/>
    </source>
</evidence>
<name>A0A840L8H7_9BURK</name>